<organism evidence="2 3">
    <name type="scientific">Microvirga makkahensis</name>
    <dbReference type="NCBI Taxonomy" id="1128670"/>
    <lineage>
        <taxon>Bacteria</taxon>
        <taxon>Pseudomonadati</taxon>
        <taxon>Pseudomonadota</taxon>
        <taxon>Alphaproteobacteria</taxon>
        <taxon>Hyphomicrobiales</taxon>
        <taxon>Methylobacteriaceae</taxon>
        <taxon>Microvirga</taxon>
    </lineage>
</organism>
<evidence type="ECO:0000259" key="1">
    <source>
        <dbReference type="Pfam" id="PF14491"/>
    </source>
</evidence>
<dbReference type="AlphaFoldDB" id="A0A7X3MVZ6"/>
<dbReference type="Pfam" id="PF14491">
    <property type="entry name" value="DUF4435"/>
    <property type="match status" value="1"/>
</dbReference>
<comment type="caution">
    <text evidence="2">The sequence shown here is derived from an EMBL/GenBank/DDBJ whole genome shotgun (WGS) entry which is preliminary data.</text>
</comment>
<proteinExistence type="predicted"/>
<dbReference type="OrthoDB" id="6713393at2"/>
<accession>A0A7X3MVZ6</accession>
<dbReference type="EMBL" id="WURB01000024">
    <property type="protein sequence ID" value="MXQ13975.1"/>
    <property type="molecule type" value="Genomic_DNA"/>
</dbReference>
<gene>
    <name evidence="2" type="ORF">GR328_21440</name>
</gene>
<keyword evidence="3" id="KW-1185">Reference proteome</keyword>
<protein>
    <submittedName>
        <fullName evidence="2">DUF4435 domain-containing protein</fullName>
    </submittedName>
</protein>
<evidence type="ECO:0000313" key="2">
    <source>
        <dbReference type="EMBL" id="MXQ13975.1"/>
    </source>
</evidence>
<evidence type="ECO:0000313" key="3">
    <source>
        <dbReference type="Proteomes" id="UP000436483"/>
    </source>
</evidence>
<dbReference type="RefSeq" id="WP_160887466.1">
    <property type="nucleotide sequence ID" value="NZ_WURB01000024.1"/>
</dbReference>
<sequence length="251" mass="28450">MPKRELTVDEAVQTLKRSNLPSVVTEGIDDYVIFRRIEEEFSSANVSFLPVGGRGKVLDIFDRRKEIGRNDVIFVVDRDMWVLSSPPPEYTHRKIIMTDGYSIENDLYRDGKIEKLLTNSERELFKSELAQIIAWYSFAVTPAGSKASISDHPGKVLSEDGNLCKKYLAEISYTGPDTEIYPQISSDYERLLRGKTLMAVLLRQLSASSRTVKFSKAQLMEMASAERGPYYTNIRNQIELMFGQLGVVCTV</sequence>
<name>A0A7X3MVZ6_9HYPH</name>
<dbReference type="InterPro" id="IPR029492">
    <property type="entry name" value="DUF4435"/>
</dbReference>
<reference evidence="2 3" key="1">
    <citation type="submission" date="2019-12" db="EMBL/GenBank/DDBJ databases">
        <authorList>
            <person name="Yuan C.-G."/>
        </authorList>
    </citation>
    <scope>NUCLEOTIDE SEQUENCE [LARGE SCALE GENOMIC DNA]</scope>
    <source>
        <strain evidence="2 3">KCTC 23863</strain>
    </source>
</reference>
<dbReference type="Proteomes" id="UP000436483">
    <property type="component" value="Unassembled WGS sequence"/>
</dbReference>
<feature type="domain" description="DUF4435" evidence="1">
    <location>
        <begin position="26"/>
        <end position="119"/>
    </location>
</feature>
<reference evidence="2 3" key="2">
    <citation type="submission" date="2020-01" db="EMBL/GenBank/DDBJ databases">
        <title>Microvirga sp. nov., an arsenate reduction bacterium isolated from Tibet hotspring sediments.</title>
        <authorList>
            <person name="Xian W.-D."/>
            <person name="Li W.-J."/>
        </authorList>
    </citation>
    <scope>NUCLEOTIDE SEQUENCE [LARGE SCALE GENOMIC DNA]</scope>
    <source>
        <strain evidence="2 3">KCTC 23863</strain>
    </source>
</reference>